<feature type="region of interest" description="Disordered" evidence="1">
    <location>
        <begin position="21"/>
        <end position="80"/>
    </location>
</feature>
<evidence type="ECO:0000256" key="1">
    <source>
        <dbReference type="SAM" id="MobiDB-lite"/>
    </source>
</evidence>
<dbReference type="AlphaFoldDB" id="A0AAU2VWT7"/>
<organism evidence="2">
    <name type="scientific">Streptomyces sp. NBC_00008</name>
    <dbReference type="NCBI Taxonomy" id="2903610"/>
    <lineage>
        <taxon>Bacteria</taxon>
        <taxon>Bacillati</taxon>
        <taxon>Actinomycetota</taxon>
        <taxon>Actinomycetes</taxon>
        <taxon>Kitasatosporales</taxon>
        <taxon>Streptomycetaceae</taxon>
        <taxon>Streptomyces</taxon>
    </lineage>
</organism>
<protein>
    <recommendedName>
        <fullName evidence="3">Lipoprotein</fullName>
    </recommendedName>
</protein>
<accession>A0AAU2VWT7</accession>
<reference evidence="2" key="1">
    <citation type="submission" date="2022-10" db="EMBL/GenBank/DDBJ databases">
        <title>The complete genomes of actinobacterial strains from the NBC collection.</title>
        <authorList>
            <person name="Joergensen T.S."/>
            <person name="Alvarez Arevalo M."/>
            <person name="Sterndorff E.B."/>
            <person name="Faurdal D."/>
            <person name="Vuksanovic O."/>
            <person name="Mourched A.-S."/>
            <person name="Charusanti P."/>
            <person name="Shaw S."/>
            <person name="Blin K."/>
            <person name="Weber T."/>
        </authorList>
    </citation>
    <scope>NUCLEOTIDE SEQUENCE</scope>
    <source>
        <strain evidence="2">NBC_00008</strain>
    </source>
</reference>
<gene>
    <name evidence="2" type="ORF">OG398_27965</name>
</gene>
<name>A0AAU2VWT7_9ACTN</name>
<proteinExistence type="predicted"/>
<evidence type="ECO:0000313" key="2">
    <source>
        <dbReference type="EMBL" id="WTW71821.1"/>
    </source>
</evidence>
<dbReference type="EMBL" id="CP108313">
    <property type="protein sequence ID" value="WTW71821.1"/>
    <property type="molecule type" value="Genomic_DNA"/>
</dbReference>
<feature type="compositionally biased region" description="Low complexity" evidence="1">
    <location>
        <begin position="35"/>
        <end position="55"/>
    </location>
</feature>
<sequence>MGALIVLAAFSLGGCGTEHATTAGAAGRTGGTAGESGETGRAGNTGATGSTGSATPSPPLSSPYVEPGAGDGAPHYRENNGFRIAGDMSEASAGAARREADRIEPELKRLWKQGVWDPASVRAAMIKLGYEVEGPGDEESTSGRALRVEPMRARFETDREVTPEGARVALFVRRDACVTAFTQKTNYQVSVNGPYPETGCFEPPSGH</sequence>
<evidence type="ECO:0008006" key="3">
    <source>
        <dbReference type="Google" id="ProtNLM"/>
    </source>
</evidence>